<feature type="transmembrane region" description="Helical" evidence="1">
    <location>
        <begin position="123"/>
        <end position="152"/>
    </location>
</feature>
<name>A0A521CQ76_9SPHI</name>
<proteinExistence type="predicted"/>
<feature type="transmembrane region" description="Helical" evidence="1">
    <location>
        <begin position="164"/>
        <end position="183"/>
    </location>
</feature>
<evidence type="ECO:0000313" key="2">
    <source>
        <dbReference type="EMBL" id="SMO61525.1"/>
    </source>
</evidence>
<evidence type="ECO:0000313" key="3">
    <source>
        <dbReference type="Proteomes" id="UP000315971"/>
    </source>
</evidence>
<feature type="transmembrane region" description="Helical" evidence="1">
    <location>
        <begin position="227"/>
        <end position="246"/>
    </location>
</feature>
<accession>A0A521CQ76</accession>
<feature type="transmembrane region" description="Helical" evidence="1">
    <location>
        <begin position="7"/>
        <end position="28"/>
    </location>
</feature>
<keyword evidence="1" id="KW-1133">Transmembrane helix</keyword>
<feature type="transmembrane region" description="Helical" evidence="1">
    <location>
        <begin position="280"/>
        <end position="298"/>
    </location>
</feature>
<dbReference type="AlphaFoldDB" id="A0A521CQ76"/>
<reference evidence="2 3" key="1">
    <citation type="submission" date="2017-05" db="EMBL/GenBank/DDBJ databases">
        <authorList>
            <person name="Varghese N."/>
            <person name="Submissions S."/>
        </authorList>
    </citation>
    <scope>NUCLEOTIDE SEQUENCE [LARGE SCALE GENOMIC DNA]</scope>
    <source>
        <strain evidence="2 3">DSM 21342</strain>
    </source>
</reference>
<dbReference type="RefSeq" id="WP_142603293.1">
    <property type="nucleotide sequence ID" value="NZ_FXSZ01000004.1"/>
</dbReference>
<feature type="transmembrane region" description="Helical" evidence="1">
    <location>
        <begin position="189"/>
        <end position="215"/>
    </location>
</feature>
<protein>
    <submittedName>
        <fullName evidence="2">Uncharacterized protein</fullName>
    </submittedName>
</protein>
<keyword evidence="1" id="KW-0812">Transmembrane</keyword>
<feature type="transmembrane region" description="Helical" evidence="1">
    <location>
        <begin position="65"/>
        <end position="88"/>
    </location>
</feature>
<gene>
    <name evidence="2" type="ORF">SAMN06265350_104259</name>
</gene>
<dbReference type="Proteomes" id="UP000315971">
    <property type="component" value="Unassembled WGS sequence"/>
</dbReference>
<organism evidence="2 3">
    <name type="scientific">Solitalea koreensis</name>
    <dbReference type="NCBI Taxonomy" id="543615"/>
    <lineage>
        <taxon>Bacteria</taxon>
        <taxon>Pseudomonadati</taxon>
        <taxon>Bacteroidota</taxon>
        <taxon>Sphingobacteriia</taxon>
        <taxon>Sphingobacteriales</taxon>
        <taxon>Sphingobacteriaceae</taxon>
        <taxon>Solitalea</taxon>
    </lineage>
</organism>
<evidence type="ECO:0000256" key="1">
    <source>
        <dbReference type="SAM" id="Phobius"/>
    </source>
</evidence>
<dbReference type="EMBL" id="FXSZ01000004">
    <property type="protein sequence ID" value="SMO61525.1"/>
    <property type="molecule type" value="Genomic_DNA"/>
</dbReference>
<sequence length="304" mass="34883">MISSVKSFRFLVFILIVLIEGFILFALFNQSIAIEGDVVAYLNLARGIINEGDVFEPASFFLFKLIGLFPLELHFLLLFSLVYSLSILESWAILKKTNSILWLLFFVFSIMPFAHAINIRTGFGAFFIILFYNSLWAVFVLPFFHASFLPLVLGWKINFSRFKFFIVLVIGLLIASILISIVSNKLITYYGYLSLDGSILGLITEILLLALFIYYFKKKYTVKSHLLWNRVLYIVLGVAIITIPLAIISSRFVTLTYLLILILRLNSFKKNKKKGTMNGLIYLILFGSLIAFRIYRVLTMFGYV</sequence>
<feature type="transmembrane region" description="Helical" evidence="1">
    <location>
        <begin position="252"/>
        <end position="268"/>
    </location>
</feature>
<keyword evidence="3" id="KW-1185">Reference proteome</keyword>
<feature type="transmembrane region" description="Helical" evidence="1">
    <location>
        <begin position="100"/>
        <end position="117"/>
    </location>
</feature>
<keyword evidence="1" id="KW-0472">Membrane</keyword>